<keyword evidence="8" id="KW-0732">Signal</keyword>
<dbReference type="SMART" id="SM00607">
    <property type="entry name" value="FTP"/>
    <property type="match status" value="1"/>
</dbReference>
<feature type="domain" description="Fucolectin tachylectin-4 pentraxin-1" evidence="9">
    <location>
        <begin position="21"/>
        <end position="163"/>
    </location>
</feature>
<organism evidence="10 11">
    <name type="scientific">Scleropages formosus</name>
    <name type="common">Asian bonytongue</name>
    <name type="synonym">Osteoglossum formosum</name>
    <dbReference type="NCBI Taxonomy" id="113540"/>
    <lineage>
        <taxon>Eukaryota</taxon>
        <taxon>Metazoa</taxon>
        <taxon>Chordata</taxon>
        <taxon>Craniata</taxon>
        <taxon>Vertebrata</taxon>
        <taxon>Euteleostomi</taxon>
        <taxon>Actinopterygii</taxon>
        <taxon>Neopterygii</taxon>
        <taxon>Teleostei</taxon>
        <taxon>Osteoglossocephala</taxon>
        <taxon>Osteoglossomorpha</taxon>
        <taxon>Osteoglossiformes</taxon>
        <taxon>Osteoglossidae</taxon>
        <taxon>Scleropages</taxon>
    </lineage>
</organism>
<proteinExistence type="inferred from homology"/>
<keyword evidence="4" id="KW-0479">Metal-binding</keyword>
<reference evidence="10" key="3">
    <citation type="submission" date="2025-09" db="UniProtKB">
        <authorList>
            <consortium name="Ensembl"/>
        </authorList>
    </citation>
    <scope>IDENTIFICATION</scope>
</reference>
<keyword evidence="5" id="KW-0430">Lectin</keyword>
<reference evidence="10 11" key="1">
    <citation type="submission" date="2019-04" db="EMBL/GenBank/DDBJ databases">
        <authorList>
            <consortium name="Wellcome Sanger Institute Data Sharing"/>
        </authorList>
    </citation>
    <scope>NUCLEOTIDE SEQUENCE [LARGE SCALE GENOMIC DNA]</scope>
</reference>
<dbReference type="InterPro" id="IPR008979">
    <property type="entry name" value="Galactose-bd-like_sf"/>
</dbReference>
<dbReference type="Proteomes" id="UP000694397">
    <property type="component" value="Chromosome 18"/>
</dbReference>
<dbReference type="GO" id="GO:0046872">
    <property type="term" value="F:metal ion binding"/>
    <property type="evidence" value="ECO:0007669"/>
    <property type="project" value="UniProtKB-KW"/>
</dbReference>
<evidence type="ECO:0000313" key="11">
    <source>
        <dbReference type="Proteomes" id="UP000694397"/>
    </source>
</evidence>
<evidence type="ECO:0000259" key="9">
    <source>
        <dbReference type="SMART" id="SM00607"/>
    </source>
</evidence>
<dbReference type="GO" id="GO:0001868">
    <property type="term" value="P:regulation of complement activation, lectin pathway"/>
    <property type="evidence" value="ECO:0007669"/>
    <property type="project" value="UniProtKB-ARBA"/>
</dbReference>
<dbReference type="InterPro" id="IPR006585">
    <property type="entry name" value="FTP1"/>
</dbReference>
<feature type="chain" id="PRO_5034332168" evidence="8">
    <location>
        <begin position="20"/>
        <end position="188"/>
    </location>
</feature>
<evidence type="ECO:0000256" key="8">
    <source>
        <dbReference type="SAM" id="SignalP"/>
    </source>
</evidence>
<dbReference type="Ensembl" id="ENSSFOT00015015102.2">
    <property type="protein sequence ID" value="ENSSFOP00015014927.1"/>
    <property type="gene ID" value="ENSSFOG00015009633.2"/>
</dbReference>
<dbReference type="Gene3D" id="2.60.120.260">
    <property type="entry name" value="Galactose-binding domain-like"/>
    <property type="match status" value="1"/>
</dbReference>
<evidence type="ECO:0000256" key="1">
    <source>
        <dbReference type="ARBA" id="ARBA00002219"/>
    </source>
</evidence>
<feature type="signal peptide" evidence="8">
    <location>
        <begin position="1"/>
        <end position="19"/>
    </location>
</feature>
<dbReference type="PANTHER" id="PTHR45713:SF6">
    <property type="entry name" value="F5_8 TYPE C DOMAIN-CONTAINING PROTEIN"/>
    <property type="match status" value="1"/>
</dbReference>
<dbReference type="GO" id="GO:0010185">
    <property type="term" value="P:regulation of cellular defense response"/>
    <property type="evidence" value="ECO:0007669"/>
    <property type="project" value="UniProtKB-ARBA"/>
</dbReference>
<dbReference type="SUPFAM" id="SSF49785">
    <property type="entry name" value="Galactose-binding domain-like"/>
    <property type="match status" value="1"/>
</dbReference>
<sequence length="188" mass="20232">MRTLTVLVLLSTAVVLGETSETNAALKKMASQSSLYDSLGDANNAIDGNKKAEYESGSCSHTQPDSKPWWRVDLLHVHHVYLVTITNRRDCCEERINGAEIRIGNSLVDNGNENPRCAVITSISPGGTSTFECHGMTGRYVSVVLPRPDFLSLCEVEVNASPDISGVPVLIGDLPANDKSQSNSTLSV</sequence>
<keyword evidence="11" id="KW-1185">Reference proteome</keyword>
<dbReference type="InterPro" id="IPR051941">
    <property type="entry name" value="BG_Antigen-Binding_Lectin"/>
</dbReference>
<dbReference type="Pfam" id="PF22633">
    <property type="entry name" value="F5_F8_type_C_2"/>
    <property type="match status" value="1"/>
</dbReference>
<evidence type="ECO:0000313" key="10">
    <source>
        <dbReference type="Ensembl" id="ENSSFOP00015014927.1"/>
    </source>
</evidence>
<name>A0A8C9RLH4_SCLFO</name>
<dbReference type="AlphaFoldDB" id="A0A8C9RLH4"/>
<evidence type="ECO:0000256" key="4">
    <source>
        <dbReference type="ARBA" id="ARBA00022723"/>
    </source>
</evidence>
<evidence type="ECO:0000256" key="6">
    <source>
        <dbReference type="ARBA" id="ARBA00022837"/>
    </source>
</evidence>
<comment type="subunit">
    <text evidence="3">Homotrimer.</text>
</comment>
<protein>
    <submittedName>
        <fullName evidence="10">Uncharacterized LOC108923696</fullName>
    </submittedName>
</protein>
<dbReference type="GO" id="GO:0042806">
    <property type="term" value="F:fucose binding"/>
    <property type="evidence" value="ECO:0007669"/>
    <property type="project" value="UniProtKB-ARBA"/>
</dbReference>
<comment type="function">
    <text evidence="1">Acts as a defensive agent. Recognizes blood group fucosylated oligosaccharides including A, B, H and Lewis B-type antigens. Does not recognize Lewis A antigen and has low affinity for monovalent haptens.</text>
</comment>
<evidence type="ECO:0000256" key="2">
    <source>
        <dbReference type="ARBA" id="ARBA00010147"/>
    </source>
</evidence>
<evidence type="ECO:0000256" key="7">
    <source>
        <dbReference type="ARBA" id="ARBA00023157"/>
    </source>
</evidence>
<reference evidence="10" key="2">
    <citation type="submission" date="2025-08" db="UniProtKB">
        <authorList>
            <consortium name="Ensembl"/>
        </authorList>
    </citation>
    <scope>IDENTIFICATION</scope>
</reference>
<evidence type="ECO:0000256" key="5">
    <source>
        <dbReference type="ARBA" id="ARBA00022734"/>
    </source>
</evidence>
<comment type="similarity">
    <text evidence="2">Belongs to the fucolectin family.</text>
</comment>
<dbReference type="PANTHER" id="PTHR45713">
    <property type="entry name" value="FTP DOMAIN-CONTAINING PROTEIN"/>
    <property type="match status" value="1"/>
</dbReference>
<accession>A0A8C9RLH4</accession>
<keyword evidence="7" id="KW-1015">Disulfide bond</keyword>
<evidence type="ECO:0000256" key="3">
    <source>
        <dbReference type="ARBA" id="ARBA00011233"/>
    </source>
</evidence>
<keyword evidence="6" id="KW-0106">Calcium</keyword>
<dbReference type="GeneTree" id="ENSGT01060000248575"/>
<gene>
    <name evidence="10" type="primary">LOC108923696</name>
</gene>